<evidence type="ECO:0000256" key="6">
    <source>
        <dbReference type="ARBA" id="ARBA00023128"/>
    </source>
</evidence>
<dbReference type="PANTHER" id="PTHR28071">
    <property type="entry name" value="REDOX PROTEIN FMP46, MITOCHONDRIAL-RELATED"/>
    <property type="match status" value="1"/>
</dbReference>
<dbReference type="EMBL" id="MDYL01000006">
    <property type="protein sequence ID" value="OQD75759.1"/>
    <property type="molecule type" value="Genomic_DNA"/>
</dbReference>
<sequence length="153" mass="16828">MFRFTKPLDPITLFHSPSVASSTRALNILKQASAVAGETATEDQASDYETHAKQQRGEFKLEVTTDAPTTDQLRSILDYINPVSGVGPQAEKATYGVAELIKGAKDAEHAMKLFKEDPERFVRPVTVDWINGRAVIGDGESEILRMVRQLPAN</sequence>
<dbReference type="InterPro" id="IPR006660">
    <property type="entry name" value="Arsenate_reductase-like"/>
</dbReference>
<dbReference type="PANTHER" id="PTHR28071:SF1">
    <property type="entry name" value="REDOX PROTEIN FMP46, MITOCHONDRIAL-RELATED"/>
    <property type="match status" value="1"/>
</dbReference>
<keyword evidence="8" id="KW-1185">Reference proteome</keyword>
<comment type="similarity">
    <text evidence="3">Belongs to the FMP46 family.</text>
</comment>
<comment type="subcellular location">
    <subcellularLocation>
        <location evidence="2">Mitochondrion</location>
    </subcellularLocation>
</comment>
<dbReference type="Gene3D" id="3.40.30.10">
    <property type="entry name" value="Glutaredoxin"/>
    <property type="match status" value="1"/>
</dbReference>
<keyword evidence="4" id="KW-0809">Transit peptide</keyword>
<evidence type="ECO:0000256" key="3">
    <source>
        <dbReference type="ARBA" id="ARBA00009734"/>
    </source>
</evidence>
<organism evidence="7 8">
    <name type="scientific">Penicillium decumbens</name>
    <dbReference type="NCBI Taxonomy" id="69771"/>
    <lineage>
        <taxon>Eukaryota</taxon>
        <taxon>Fungi</taxon>
        <taxon>Dikarya</taxon>
        <taxon>Ascomycota</taxon>
        <taxon>Pezizomycotina</taxon>
        <taxon>Eurotiomycetes</taxon>
        <taxon>Eurotiomycetidae</taxon>
        <taxon>Eurotiales</taxon>
        <taxon>Aspergillaceae</taxon>
        <taxon>Penicillium</taxon>
    </lineage>
</organism>
<protein>
    <submittedName>
        <fullName evidence="7">Uncharacterized protein</fullName>
    </submittedName>
</protein>
<accession>A0A1V6PF92</accession>
<dbReference type="Pfam" id="PF07955">
    <property type="entry name" value="DUF1687"/>
    <property type="match status" value="1"/>
</dbReference>
<evidence type="ECO:0000313" key="8">
    <source>
        <dbReference type="Proteomes" id="UP000191522"/>
    </source>
</evidence>
<evidence type="ECO:0000256" key="2">
    <source>
        <dbReference type="ARBA" id="ARBA00004173"/>
    </source>
</evidence>
<keyword evidence="6" id="KW-0496">Mitochondrion</keyword>
<evidence type="ECO:0000256" key="1">
    <source>
        <dbReference type="ARBA" id="ARBA00002963"/>
    </source>
</evidence>
<evidence type="ECO:0000313" key="7">
    <source>
        <dbReference type="EMBL" id="OQD75759.1"/>
    </source>
</evidence>
<dbReference type="GO" id="GO:0016491">
    <property type="term" value="F:oxidoreductase activity"/>
    <property type="evidence" value="ECO:0007669"/>
    <property type="project" value="UniProtKB-KW"/>
</dbReference>
<comment type="function">
    <text evidence="1">Putative mitochondrial redox protein which could be involved in the reduction of small toxic molecules.</text>
</comment>
<dbReference type="InterPro" id="IPR012882">
    <property type="entry name" value="Fmp46"/>
</dbReference>
<dbReference type="AlphaFoldDB" id="A0A1V6PF92"/>
<proteinExistence type="inferred from homology"/>
<reference evidence="8" key="1">
    <citation type="journal article" date="2017" name="Nat. Microbiol.">
        <title>Global analysis of biosynthetic gene clusters reveals vast potential of secondary metabolite production in Penicillium species.</title>
        <authorList>
            <person name="Nielsen J.C."/>
            <person name="Grijseels S."/>
            <person name="Prigent S."/>
            <person name="Ji B."/>
            <person name="Dainat J."/>
            <person name="Nielsen K.F."/>
            <person name="Frisvad J.C."/>
            <person name="Workman M."/>
            <person name="Nielsen J."/>
        </authorList>
    </citation>
    <scope>NUCLEOTIDE SEQUENCE [LARGE SCALE GENOMIC DNA]</scope>
    <source>
        <strain evidence="8">IBT 11843</strain>
    </source>
</reference>
<dbReference type="Proteomes" id="UP000191522">
    <property type="component" value="Unassembled WGS sequence"/>
</dbReference>
<dbReference type="OrthoDB" id="59229at2759"/>
<evidence type="ECO:0000256" key="4">
    <source>
        <dbReference type="ARBA" id="ARBA00022946"/>
    </source>
</evidence>
<dbReference type="InterPro" id="IPR036249">
    <property type="entry name" value="Thioredoxin-like_sf"/>
</dbReference>
<dbReference type="PROSITE" id="PS51353">
    <property type="entry name" value="ARSC"/>
    <property type="match status" value="1"/>
</dbReference>
<name>A0A1V6PF92_PENDC</name>
<dbReference type="SUPFAM" id="SSF52833">
    <property type="entry name" value="Thioredoxin-like"/>
    <property type="match status" value="1"/>
</dbReference>
<keyword evidence="5" id="KW-0560">Oxidoreductase</keyword>
<dbReference type="GO" id="GO:0005739">
    <property type="term" value="C:mitochondrion"/>
    <property type="evidence" value="ECO:0007669"/>
    <property type="project" value="UniProtKB-SubCell"/>
</dbReference>
<gene>
    <name evidence="7" type="ORF">PENDEC_c006G06413</name>
</gene>
<comment type="caution">
    <text evidence="7">The sequence shown here is derived from an EMBL/GenBank/DDBJ whole genome shotgun (WGS) entry which is preliminary data.</text>
</comment>
<evidence type="ECO:0000256" key="5">
    <source>
        <dbReference type="ARBA" id="ARBA00023002"/>
    </source>
</evidence>
<dbReference type="OMA" id="IVDWNNG"/>